<name>A0A517QYT8_9PLAN</name>
<proteinExistence type="predicted"/>
<evidence type="ECO:0000313" key="2">
    <source>
        <dbReference type="Proteomes" id="UP000317318"/>
    </source>
</evidence>
<sequence>MSENEPNDRRLYVSRSGDWKAHIKADFTKQHCYSKNPGEDFYHLIVGGEIYVDDGAHKLCLNCALRTGVITLDRLHWQKSDT</sequence>
<reference evidence="1 2" key="1">
    <citation type="submission" date="2019-02" db="EMBL/GenBank/DDBJ databases">
        <title>Deep-cultivation of Planctomycetes and their phenomic and genomic characterization uncovers novel biology.</title>
        <authorList>
            <person name="Wiegand S."/>
            <person name="Jogler M."/>
            <person name="Boedeker C."/>
            <person name="Pinto D."/>
            <person name="Vollmers J."/>
            <person name="Rivas-Marin E."/>
            <person name="Kohn T."/>
            <person name="Peeters S.H."/>
            <person name="Heuer A."/>
            <person name="Rast P."/>
            <person name="Oberbeckmann S."/>
            <person name="Bunk B."/>
            <person name="Jeske O."/>
            <person name="Meyerdierks A."/>
            <person name="Storesund J.E."/>
            <person name="Kallscheuer N."/>
            <person name="Luecker S."/>
            <person name="Lage O.M."/>
            <person name="Pohl T."/>
            <person name="Merkel B.J."/>
            <person name="Hornburger P."/>
            <person name="Mueller R.-W."/>
            <person name="Bruemmer F."/>
            <person name="Labrenz M."/>
            <person name="Spormann A.M."/>
            <person name="Op den Camp H."/>
            <person name="Overmann J."/>
            <person name="Amann R."/>
            <person name="Jetten M.S.M."/>
            <person name="Mascher T."/>
            <person name="Medema M.H."/>
            <person name="Devos D.P."/>
            <person name="Kaster A.-K."/>
            <person name="Ovreas L."/>
            <person name="Rohde M."/>
            <person name="Galperin M.Y."/>
            <person name="Jogler C."/>
        </authorList>
    </citation>
    <scope>NUCLEOTIDE SEQUENCE [LARGE SCALE GENOMIC DNA]</scope>
    <source>
        <strain evidence="1 2">Pan189</strain>
    </source>
</reference>
<dbReference type="OrthoDB" id="214926at2"/>
<dbReference type="RefSeq" id="WP_145362945.1">
    <property type="nucleotide sequence ID" value="NZ_CP036268.1"/>
</dbReference>
<gene>
    <name evidence="1" type="ORF">Pan189_11310</name>
</gene>
<dbReference type="KEGG" id="svp:Pan189_11310"/>
<dbReference type="EMBL" id="CP036268">
    <property type="protein sequence ID" value="QDT36768.1"/>
    <property type="molecule type" value="Genomic_DNA"/>
</dbReference>
<dbReference type="Proteomes" id="UP000317318">
    <property type="component" value="Chromosome"/>
</dbReference>
<protein>
    <submittedName>
        <fullName evidence="1">Uncharacterized protein</fullName>
    </submittedName>
</protein>
<keyword evidence="2" id="KW-1185">Reference proteome</keyword>
<accession>A0A517QYT8</accession>
<dbReference type="AlphaFoldDB" id="A0A517QYT8"/>
<evidence type="ECO:0000313" key="1">
    <source>
        <dbReference type="EMBL" id="QDT36768.1"/>
    </source>
</evidence>
<organism evidence="1 2">
    <name type="scientific">Stratiformator vulcanicus</name>
    <dbReference type="NCBI Taxonomy" id="2527980"/>
    <lineage>
        <taxon>Bacteria</taxon>
        <taxon>Pseudomonadati</taxon>
        <taxon>Planctomycetota</taxon>
        <taxon>Planctomycetia</taxon>
        <taxon>Planctomycetales</taxon>
        <taxon>Planctomycetaceae</taxon>
        <taxon>Stratiformator</taxon>
    </lineage>
</organism>